<dbReference type="GO" id="GO:0006382">
    <property type="term" value="P:adenosine to inosine editing"/>
    <property type="evidence" value="ECO:0007669"/>
    <property type="project" value="TreeGrafter"/>
</dbReference>
<evidence type="ECO:0000259" key="3">
    <source>
        <dbReference type="PROSITE" id="PS50141"/>
    </source>
</evidence>
<evidence type="ECO:0000256" key="1">
    <source>
        <dbReference type="ARBA" id="ARBA00004430"/>
    </source>
</evidence>
<dbReference type="eggNOG" id="KOG2777">
    <property type="taxonomic scope" value="Eukaryota"/>
</dbReference>
<dbReference type="GO" id="GO:0005930">
    <property type="term" value="C:axoneme"/>
    <property type="evidence" value="ECO:0007669"/>
    <property type="project" value="UniProtKB-SubCell"/>
</dbReference>
<dbReference type="eggNOG" id="KOG4308">
    <property type="taxonomic scope" value="Eukaryota"/>
</dbReference>
<dbReference type="EMBL" id="KZ155780">
    <property type="protein sequence ID" value="OUS47053.1"/>
    <property type="molecule type" value="Genomic_DNA"/>
</dbReference>
<dbReference type="Pfam" id="PF13516">
    <property type="entry name" value="LRR_6"/>
    <property type="match status" value="1"/>
</dbReference>
<dbReference type="InterPro" id="IPR032675">
    <property type="entry name" value="LRR_dom_sf"/>
</dbReference>
<accession>A0A1Y5IG36</accession>
<protein>
    <submittedName>
        <fullName evidence="4">Domain-domain-containing protein</fullName>
    </submittedName>
</protein>
<dbReference type="Pfam" id="PF02137">
    <property type="entry name" value="A_deamin"/>
    <property type="match status" value="1"/>
</dbReference>
<dbReference type="InterPro" id="IPR007148">
    <property type="entry name" value="SSU_processome_Utp12"/>
</dbReference>
<dbReference type="GO" id="GO:0005730">
    <property type="term" value="C:nucleolus"/>
    <property type="evidence" value="ECO:0007669"/>
    <property type="project" value="TreeGrafter"/>
</dbReference>
<dbReference type="InterPro" id="IPR001611">
    <property type="entry name" value="Leu-rich_rpt"/>
</dbReference>
<reference evidence="4" key="1">
    <citation type="submission" date="2017-04" db="EMBL/GenBank/DDBJ databases">
        <title>Population genomics of picophytoplankton unveils novel chromosome hypervariability.</title>
        <authorList>
            <consortium name="DOE Joint Genome Institute"/>
            <person name="Blanc-Mathieu R."/>
            <person name="Krasovec M."/>
            <person name="Hebrard M."/>
            <person name="Yau S."/>
            <person name="Desgranges E."/>
            <person name="Martin J."/>
            <person name="Schackwitz W."/>
            <person name="Kuo A."/>
            <person name="Salin G."/>
            <person name="Donnadieu C."/>
            <person name="Desdevises Y."/>
            <person name="Sanchez-Ferandin S."/>
            <person name="Moreau H."/>
            <person name="Rivals E."/>
            <person name="Grigoriev I.V."/>
            <person name="Grimsley N."/>
            <person name="Eyre-Walker A."/>
            <person name="Piganeau G."/>
        </authorList>
    </citation>
    <scope>NUCLEOTIDE SEQUENCE [LARGE SCALE GENOMIC DNA]</scope>
    <source>
        <strain evidence="4">RCC 1115</strain>
    </source>
</reference>
<feature type="domain" description="A to I editase" evidence="3">
    <location>
        <begin position="782"/>
        <end position="1118"/>
    </location>
</feature>
<dbReference type="SUPFAM" id="SSF52047">
    <property type="entry name" value="RNI-like"/>
    <property type="match status" value="1"/>
</dbReference>
<dbReference type="PROSITE" id="PS50141">
    <property type="entry name" value="A_DEAMIN_EDITASE"/>
    <property type="match status" value="1"/>
</dbReference>
<name>A0A1Y5IG36_OSTTA</name>
<dbReference type="AlphaFoldDB" id="A0A1Y5IG36"/>
<dbReference type="InterPro" id="IPR002466">
    <property type="entry name" value="A_deamin"/>
</dbReference>
<dbReference type="SMART" id="SM00368">
    <property type="entry name" value="LRR_RI"/>
    <property type="match status" value="6"/>
</dbReference>
<feature type="region of interest" description="Disordered" evidence="2">
    <location>
        <begin position="178"/>
        <end position="231"/>
    </location>
</feature>
<gene>
    <name evidence="4" type="ORF">BE221DRAFT_145462</name>
</gene>
<dbReference type="Proteomes" id="UP000195557">
    <property type="component" value="Unassembled WGS sequence"/>
</dbReference>
<dbReference type="Gene3D" id="3.80.10.10">
    <property type="entry name" value="Ribonuclease Inhibitor"/>
    <property type="match status" value="2"/>
</dbReference>
<dbReference type="GO" id="GO:0008251">
    <property type="term" value="F:tRNA-specific adenosine deaminase activity"/>
    <property type="evidence" value="ECO:0007669"/>
    <property type="project" value="TreeGrafter"/>
</dbReference>
<dbReference type="PANTHER" id="PTHR10910">
    <property type="entry name" value="EUKARYOTE SPECIFIC DSRNA BINDING PROTEIN"/>
    <property type="match status" value="1"/>
</dbReference>
<organism evidence="4">
    <name type="scientific">Ostreococcus tauri</name>
    <name type="common">Marine green alga</name>
    <dbReference type="NCBI Taxonomy" id="70448"/>
    <lineage>
        <taxon>Eukaryota</taxon>
        <taxon>Viridiplantae</taxon>
        <taxon>Chlorophyta</taxon>
        <taxon>Mamiellophyceae</taxon>
        <taxon>Mamiellales</taxon>
        <taxon>Bathycoccaceae</taxon>
        <taxon>Ostreococcus</taxon>
    </lineage>
</organism>
<feature type="compositionally biased region" description="Acidic residues" evidence="2">
    <location>
        <begin position="182"/>
        <end position="226"/>
    </location>
</feature>
<evidence type="ECO:0000256" key="2">
    <source>
        <dbReference type="SAM" id="MobiDB-lite"/>
    </source>
</evidence>
<dbReference type="GO" id="GO:0006396">
    <property type="term" value="P:RNA processing"/>
    <property type="evidence" value="ECO:0007669"/>
    <property type="project" value="InterPro"/>
</dbReference>
<comment type="subcellular location">
    <subcellularLocation>
        <location evidence="1">Cytoplasm</location>
        <location evidence="1">Cytoskeleton</location>
        <location evidence="1">Cilium axoneme</location>
    </subcellularLocation>
</comment>
<evidence type="ECO:0000313" key="4">
    <source>
        <dbReference type="EMBL" id="OUS47053.1"/>
    </source>
</evidence>
<dbReference type="SMART" id="SM00552">
    <property type="entry name" value="ADEAMc"/>
    <property type="match status" value="1"/>
</dbReference>
<dbReference type="InterPro" id="IPR016024">
    <property type="entry name" value="ARM-type_fold"/>
</dbReference>
<dbReference type="GO" id="GO:0003726">
    <property type="term" value="F:double-stranded RNA adenosine deaminase activity"/>
    <property type="evidence" value="ECO:0007669"/>
    <property type="project" value="TreeGrafter"/>
</dbReference>
<dbReference type="GO" id="GO:0003725">
    <property type="term" value="F:double-stranded RNA binding"/>
    <property type="evidence" value="ECO:0007669"/>
    <property type="project" value="TreeGrafter"/>
</dbReference>
<dbReference type="SUPFAM" id="SSF48371">
    <property type="entry name" value="ARM repeat"/>
    <property type="match status" value="1"/>
</dbReference>
<sequence length="1118" mass="119520">MGDGGDADGKGRSGSTTARADSLSALLSQALRADDAALIERCLSVNDRTTIANTVSRLSASNAMKLLSECAARAQAKPGSGERCARWARTILLHHAGYASSAPKARATLLKLSQTIESHVSMQGSLQALLGRLELVLHASASTKQNVGGVDVEENDDGVTTVYDEATDAVDVLQDVMGGAGEEGEDEEWETDEDGESEDEDEDDDDDDDDNDEDDDDDDDDDDDMASSEASVRISLRGATLRDGDALIAVLDAAKESRAKTLNLSGALRSIPGADLRRALATSGALEGLEELSLAETPELAETPRSDDDEMRDVFEALVTVKGLNLMRCGIGGRVWALERAMGTKTATCRSVNLRDNGLDADDARALIRACEANEALESIVMTNNPEVSVEMATAVRERSRINWQRARRMEAARGMEVRKDGVASFRKIGLTDDDVRACIGALLDDGVVIERLDVRDNALSEVGMELLRHELERSPPTTSVNASGNPGFATDSFRRLAGQAAANFIHVDRCDEALKSISDRHVGDEGALVIANALRERRESVRAFGAHHNSIGARGCVELANALLENHRSLREFAVYANDIGVDGAKALARLVEVHGALEVLDSGGNGIGDDGCVAIAEAISRSVNASRLIELHLDHNSISNIGARALLSALRERQAAGNPLRTLWINGNQIDDTLARELTECCSGTYVHDVEGVINRAMNSRGSAPTEEMILVAEREAAAASRMRGSDSSTLANRIAARVGAEYRSRCSAHAAATRGTAVIAGIVAQNVNENEPRDLTVLSLGVGTKFVPGDVAAAIGNRADASLWDAHVHDSHAEVLARRGLLRLLYRELESLVRAGESTFLEHNATGTVALKRDVTIHLYVSTAPCGAASAGPKGVVSHDWNDHDARDLQTHVTPEIEQGWFGPSYKGNDDDSLVEGPPGCVLISHASRAIGVAGKSLSCSDKIARWHAIGVQGALLSHFVEPVRLKSVVIGRKFDFSRCTFATCCRGRRRGDGPRSHPWMMHSTIKLECGGVESSSGGRELAGDGDESISWAFGEGDASAHDGRTGTSLGGASAISICSRIVLWHQFSSLVETIRQRPDCALKDKVPTVEPWSYDQAKRAASTYAAARRALYFD</sequence>
<proteinExistence type="predicted"/>
<dbReference type="Pfam" id="PF04003">
    <property type="entry name" value="Utp12"/>
    <property type="match status" value="1"/>
</dbReference>
<dbReference type="PANTHER" id="PTHR10910:SF62">
    <property type="entry name" value="AT07585P-RELATED"/>
    <property type="match status" value="1"/>
</dbReference>
<dbReference type="PROSITE" id="PS51450">
    <property type="entry name" value="LRR"/>
    <property type="match status" value="1"/>
</dbReference>